<dbReference type="SUPFAM" id="SSF63411">
    <property type="entry name" value="LuxS/MPP-like metallohydrolase"/>
    <property type="match status" value="4"/>
</dbReference>
<dbReference type="Pfam" id="PF05193">
    <property type="entry name" value="Peptidase_M16_C"/>
    <property type="match status" value="2"/>
</dbReference>
<dbReference type="EMBL" id="CP036276">
    <property type="protein sequence ID" value="QDU45779.1"/>
    <property type="molecule type" value="Genomic_DNA"/>
</dbReference>
<dbReference type="InterPro" id="IPR011249">
    <property type="entry name" value="Metalloenz_LuxS/M16"/>
</dbReference>
<dbReference type="InterPro" id="IPR050361">
    <property type="entry name" value="MPP/UQCRC_Complex"/>
</dbReference>
<evidence type="ECO:0000259" key="3">
    <source>
        <dbReference type="Pfam" id="PF00675"/>
    </source>
</evidence>
<proteinExistence type="inferred from homology"/>
<keyword evidence="6" id="KW-1185">Reference proteome</keyword>
<comment type="similarity">
    <text evidence="1">Belongs to the peptidase M16 family.</text>
</comment>
<evidence type="ECO:0000313" key="6">
    <source>
        <dbReference type="Proteomes" id="UP000319383"/>
    </source>
</evidence>
<evidence type="ECO:0000256" key="2">
    <source>
        <dbReference type="SAM" id="SignalP"/>
    </source>
</evidence>
<dbReference type="PANTHER" id="PTHR11851:SF49">
    <property type="entry name" value="MITOCHONDRIAL-PROCESSING PEPTIDASE SUBUNIT ALPHA"/>
    <property type="match status" value="1"/>
</dbReference>
<feature type="chain" id="PRO_5021856602" evidence="2">
    <location>
        <begin position="22"/>
        <end position="908"/>
    </location>
</feature>
<evidence type="ECO:0000313" key="5">
    <source>
        <dbReference type="EMBL" id="QDU45779.1"/>
    </source>
</evidence>
<protein>
    <submittedName>
        <fullName evidence="5">Peptidase M16 inactive domain protein</fullName>
    </submittedName>
</protein>
<dbReference type="KEGG" id="sdyn:Mal52_42750"/>
<feature type="domain" description="Peptidase M16 N-terminal" evidence="3">
    <location>
        <begin position="67"/>
        <end position="214"/>
    </location>
</feature>
<dbReference type="Gene3D" id="3.30.830.10">
    <property type="entry name" value="Metalloenzyme, LuxS/M16 peptidase-like"/>
    <property type="match status" value="4"/>
</dbReference>
<evidence type="ECO:0000256" key="1">
    <source>
        <dbReference type="ARBA" id="ARBA00007261"/>
    </source>
</evidence>
<dbReference type="Pfam" id="PF00675">
    <property type="entry name" value="Peptidase_M16"/>
    <property type="match status" value="2"/>
</dbReference>
<sequence length="908" mass="100412" precursor="true">MMFRIACVFGMVGVAVATTHAQDTSPQRGLAPVNGPQHRANIDIHYASRQSLGKGVTLAKLSSGLTVIVQENHAAPVATVRSYVVNTGSAFEGKDMGAGLSHMLEHLVAGGTTTIRPEKEVRALVDSMGGRTNAYTSNDITAFYIDCPADKTALALELIAQNMQFSTIPEDEYLREMGVVQRELEKGEQERRRVSYNRMKQLIYQVHPMRHPTIGYLPVVQQVKRQDVIDFYHNRYVPQNMIIIVVGDVNTDDVLDEVLKDFKDFHRTTERAPILPVEPDQASPRTIRVEMEGPTAQISLAWPTVPLQDPNLYPLDVAAFVLTHGDSSRLAKRLKIDQPLATSVSSSSFTPGFVKGWFQITAECAPENLDEVRRIILEEVDKLKTTEVSEAELAKVKRQKAAEHVFGQQTVQNQAEMLASSYRSTGDPLFDDQYVAGIQTVTAEQIRNVARKYFLSQRMNTVIIEPLGSGAKRQATSDSSPAESEIIRKQFPNGLTVLLKRHSVVPLVSIQAFVKGGATSDTNADSGLASLACQLMTRGTKKYTGEQIDEYFDSIGGSLSVSSQRNSSYLQSSVLASDFDASMDYVHQVLVEPTFPEEEFERVKGLHLRRIAARAANPQTEILDFWASEIPDSSPYHRTVSGTVETVSKLTVEDCRKFRADYFVPNNMVIAIFGDIDVDATLAKLETMFGSLPRSDSFHWPEFPENQPLAKSRSEHLQNQKQDTGMIMLSYPICSIYDQKSRDSLEVLSGILTGGSGAGGRLHEELRGARLVYYVFGFQINGFAPGYYNVLTQTRPESINDVIGRIEAAIEKIKNEGVPAEEFEGVKGKLIAAHAMKNTTPSGQAFQAAIDELYGLGYEHDRGYDKRIADVTVDDVVKVVQTYFQHGLVVTTSPNASPDEAAKPDEKK</sequence>
<reference evidence="5 6" key="1">
    <citation type="submission" date="2019-02" db="EMBL/GenBank/DDBJ databases">
        <title>Deep-cultivation of Planctomycetes and their phenomic and genomic characterization uncovers novel biology.</title>
        <authorList>
            <person name="Wiegand S."/>
            <person name="Jogler M."/>
            <person name="Boedeker C."/>
            <person name="Pinto D."/>
            <person name="Vollmers J."/>
            <person name="Rivas-Marin E."/>
            <person name="Kohn T."/>
            <person name="Peeters S.H."/>
            <person name="Heuer A."/>
            <person name="Rast P."/>
            <person name="Oberbeckmann S."/>
            <person name="Bunk B."/>
            <person name="Jeske O."/>
            <person name="Meyerdierks A."/>
            <person name="Storesund J.E."/>
            <person name="Kallscheuer N."/>
            <person name="Luecker S."/>
            <person name="Lage O.M."/>
            <person name="Pohl T."/>
            <person name="Merkel B.J."/>
            <person name="Hornburger P."/>
            <person name="Mueller R.-W."/>
            <person name="Bruemmer F."/>
            <person name="Labrenz M."/>
            <person name="Spormann A.M."/>
            <person name="Op den Camp H."/>
            <person name="Overmann J."/>
            <person name="Amann R."/>
            <person name="Jetten M.S.M."/>
            <person name="Mascher T."/>
            <person name="Medema M.H."/>
            <person name="Devos D.P."/>
            <person name="Kaster A.-K."/>
            <person name="Ovreas L."/>
            <person name="Rohde M."/>
            <person name="Galperin M.Y."/>
            <person name="Jogler C."/>
        </authorList>
    </citation>
    <scope>NUCLEOTIDE SEQUENCE [LARGE SCALE GENOMIC DNA]</scope>
    <source>
        <strain evidence="5 6">Mal52</strain>
    </source>
</reference>
<feature type="domain" description="Peptidase M16 C-terminal" evidence="4">
    <location>
        <begin position="223"/>
        <end position="399"/>
    </location>
</feature>
<feature type="signal peptide" evidence="2">
    <location>
        <begin position="1"/>
        <end position="21"/>
    </location>
</feature>
<organism evidence="5 6">
    <name type="scientific">Symmachiella dynata</name>
    <dbReference type="NCBI Taxonomy" id="2527995"/>
    <lineage>
        <taxon>Bacteria</taxon>
        <taxon>Pseudomonadati</taxon>
        <taxon>Planctomycetota</taxon>
        <taxon>Planctomycetia</taxon>
        <taxon>Planctomycetales</taxon>
        <taxon>Planctomycetaceae</taxon>
        <taxon>Symmachiella</taxon>
    </lineage>
</organism>
<feature type="domain" description="Peptidase M16 C-terminal" evidence="4">
    <location>
        <begin position="649"/>
        <end position="828"/>
    </location>
</feature>
<accession>A0A517ZTI5</accession>
<keyword evidence="2" id="KW-0732">Signal</keyword>
<dbReference type="GO" id="GO:0046872">
    <property type="term" value="F:metal ion binding"/>
    <property type="evidence" value="ECO:0007669"/>
    <property type="project" value="InterPro"/>
</dbReference>
<gene>
    <name evidence="5" type="ORF">Mal52_42750</name>
</gene>
<dbReference type="InterPro" id="IPR007863">
    <property type="entry name" value="Peptidase_M16_C"/>
</dbReference>
<dbReference type="PANTHER" id="PTHR11851">
    <property type="entry name" value="METALLOPROTEASE"/>
    <property type="match status" value="1"/>
</dbReference>
<dbReference type="Proteomes" id="UP000319383">
    <property type="component" value="Chromosome"/>
</dbReference>
<name>A0A517ZTI5_9PLAN</name>
<dbReference type="InterPro" id="IPR011765">
    <property type="entry name" value="Pept_M16_N"/>
</dbReference>
<dbReference type="AlphaFoldDB" id="A0A517ZTI5"/>
<feature type="domain" description="Peptidase M16 N-terminal" evidence="3">
    <location>
        <begin position="497"/>
        <end position="630"/>
    </location>
</feature>
<evidence type="ECO:0000259" key="4">
    <source>
        <dbReference type="Pfam" id="PF05193"/>
    </source>
</evidence>